<gene>
    <name evidence="2" type="ORF">PCOR1329_LOCUS27397</name>
</gene>
<keyword evidence="3" id="KW-1185">Reference proteome</keyword>
<dbReference type="EMBL" id="CAUYUJ010009919">
    <property type="protein sequence ID" value="CAK0828034.1"/>
    <property type="molecule type" value="Genomic_DNA"/>
</dbReference>
<proteinExistence type="predicted"/>
<reference evidence="2" key="1">
    <citation type="submission" date="2023-10" db="EMBL/GenBank/DDBJ databases">
        <authorList>
            <person name="Chen Y."/>
            <person name="Shah S."/>
            <person name="Dougan E. K."/>
            <person name="Thang M."/>
            <person name="Chan C."/>
        </authorList>
    </citation>
    <scope>NUCLEOTIDE SEQUENCE [LARGE SCALE GENOMIC DNA]</scope>
</reference>
<dbReference type="Proteomes" id="UP001189429">
    <property type="component" value="Unassembled WGS sequence"/>
</dbReference>
<comment type="caution">
    <text evidence="2">The sequence shown here is derived from an EMBL/GenBank/DDBJ whole genome shotgun (WGS) entry which is preliminary data.</text>
</comment>
<feature type="non-terminal residue" evidence="2">
    <location>
        <position position="139"/>
    </location>
</feature>
<evidence type="ECO:0000313" key="3">
    <source>
        <dbReference type="Proteomes" id="UP001189429"/>
    </source>
</evidence>
<accession>A0ABN9SDR8</accession>
<evidence type="ECO:0000256" key="1">
    <source>
        <dbReference type="SAM" id="MobiDB-lite"/>
    </source>
</evidence>
<feature type="region of interest" description="Disordered" evidence="1">
    <location>
        <begin position="119"/>
        <end position="139"/>
    </location>
</feature>
<sequence>MTPLKISQVLAAGRDGAAAWEDPVPPGAPGVDLPKEGVGAPPRRQRARDRWVEAMSTIRAASSAQGAAAALGLDLVTADQRALKRLLDASGRLAPALRELREKAVDRVVLEEALKAGPLSREEEAGLDDEEPLVQARPV</sequence>
<feature type="region of interest" description="Disordered" evidence="1">
    <location>
        <begin position="17"/>
        <end position="45"/>
    </location>
</feature>
<evidence type="ECO:0000313" key="2">
    <source>
        <dbReference type="EMBL" id="CAK0828034.1"/>
    </source>
</evidence>
<protein>
    <submittedName>
        <fullName evidence="2">Uncharacterized protein</fullName>
    </submittedName>
</protein>
<organism evidence="2 3">
    <name type="scientific">Prorocentrum cordatum</name>
    <dbReference type="NCBI Taxonomy" id="2364126"/>
    <lineage>
        <taxon>Eukaryota</taxon>
        <taxon>Sar</taxon>
        <taxon>Alveolata</taxon>
        <taxon>Dinophyceae</taxon>
        <taxon>Prorocentrales</taxon>
        <taxon>Prorocentraceae</taxon>
        <taxon>Prorocentrum</taxon>
    </lineage>
</organism>
<name>A0ABN9SDR8_9DINO</name>